<proteinExistence type="predicted"/>
<evidence type="ECO:0000256" key="1">
    <source>
        <dbReference type="SAM" id="MobiDB-lite"/>
    </source>
</evidence>
<evidence type="ECO:0000313" key="3">
    <source>
        <dbReference type="Proteomes" id="UP001303115"/>
    </source>
</evidence>
<feature type="compositionally biased region" description="Polar residues" evidence="1">
    <location>
        <begin position="134"/>
        <end position="154"/>
    </location>
</feature>
<dbReference type="PANTHER" id="PTHR37315">
    <property type="entry name" value="UPF0311 PROTEIN BLR7842"/>
    <property type="match status" value="1"/>
</dbReference>
<dbReference type="PANTHER" id="PTHR37315:SF1">
    <property type="entry name" value="UPF0311 PROTEIN BLR7842"/>
    <property type="match status" value="1"/>
</dbReference>
<dbReference type="InterPro" id="IPR020915">
    <property type="entry name" value="UPF0311"/>
</dbReference>
<organism evidence="2 3">
    <name type="scientific">Parachaetomium inaequale</name>
    <dbReference type="NCBI Taxonomy" id="2588326"/>
    <lineage>
        <taxon>Eukaryota</taxon>
        <taxon>Fungi</taxon>
        <taxon>Dikarya</taxon>
        <taxon>Ascomycota</taxon>
        <taxon>Pezizomycotina</taxon>
        <taxon>Sordariomycetes</taxon>
        <taxon>Sordariomycetidae</taxon>
        <taxon>Sordariales</taxon>
        <taxon>Chaetomiaceae</taxon>
        <taxon>Parachaetomium</taxon>
    </lineage>
</organism>
<dbReference type="Gene3D" id="2.40.160.20">
    <property type="match status" value="1"/>
</dbReference>
<feature type="compositionally biased region" description="Pro residues" evidence="1">
    <location>
        <begin position="82"/>
        <end position="92"/>
    </location>
</feature>
<feature type="region of interest" description="Disordered" evidence="1">
    <location>
        <begin position="65"/>
        <end position="183"/>
    </location>
</feature>
<accession>A0AAN6PP81</accession>
<protein>
    <submittedName>
        <fullName evidence="2">Uncharacterized protein</fullName>
    </submittedName>
</protein>
<dbReference type="EMBL" id="MU854319">
    <property type="protein sequence ID" value="KAK4044382.1"/>
    <property type="molecule type" value="Genomic_DNA"/>
</dbReference>
<feature type="compositionally biased region" description="Pro residues" evidence="1">
    <location>
        <begin position="115"/>
        <end position="124"/>
    </location>
</feature>
<reference evidence="3" key="1">
    <citation type="journal article" date="2023" name="Mol. Phylogenet. Evol.">
        <title>Genome-scale phylogeny and comparative genomics of the fungal order Sordariales.</title>
        <authorList>
            <person name="Hensen N."/>
            <person name="Bonometti L."/>
            <person name="Westerberg I."/>
            <person name="Brannstrom I.O."/>
            <person name="Guillou S."/>
            <person name="Cros-Aarteil S."/>
            <person name="Calhoun S."/>
            <person name="Haridas S."/>
            <person name="Kuo A."/>
            <person name="Mondo S."/>
            <person name="Pangilinan J."/>
            <person name="Riley R."/>
            <person name="LaButti K."/>
            <person name="Andreopoulos B."/>
            <person name="Lipzen A."/>
            <person name="Chen C."/>
            <person name="Yan M."/>
            <person name="Daum C."/>
            <person name="Ng V."/>
            <person name="Clum A."/>
            <person name="Steindorff A."/>
            <person name="Ohm R.A."/>
            <person name="Martin F."/>
            <person name="Silar P."/>
            <person name="Natvig D.O."/>
            <person name="Lalanne C."/>
            <person name="Gautier V."/>
            <person name="Ament-Velasquez S.L."/>
            <person name="Kruys A."/>
            <person name="Hutchinson M.I."/>
            <person name="Powell A.J."/>
            <person name="Barry K."/>
            <person name="Miller A.N."/>
            <person name="Grigoriev I.V."/>
            <person name="Debuchy R."/>
            <person name="Gladieux P."/>
            <person name="Hiltunen Thoren M."/>
            <person name="Johannesson H."/>
        </authorList>
    </citation>
    <scope>NUCLEOTIDE SEQUENCE [LARGE SCALE GENOMIC DNA]</scope>
    <source>
        <strain evidence="3">CBS 284.82</strain>
    </source>
</reference>
<dbReference type="Pfam" id="PF11578">
    <property type="entry name" value="DUF3237"/>
    <property type="match status" value="1"/>
</dbReference>
<name>A0AAN6PP81_9PEZI</name>
<gene>
    <name evidence="2" type="ORF">C8A01DRAFT_31437</name>
</gene>
<sequence>MPRHVDQDVHSSFVEFRAGEDDRCLSVQCSYCGQVRAKNTTRQKQHLLQCAAYLQAHPEVALQASAASASAAPAPAPQGHHPLPPPPPPPPAAHDAPHAPHPPHPQHTPLAQHAPPIPPVPPVPQYDHDDVANEHTNLSFMPNPRINGSPSHSRPSLGGEGTPAAKKQKTKQSPGGSNLPDIPLRDVHAAFVEFRAKEDDKCLSAKCTYCGQIRAKNTSRQREHLMLCPGYQAVLKDKIPANNLRHQFDEDDVASSLALPAPALDLDFRMSIRVKPKLNVGAGPSGRQAWISCMGGQWAGTWGKGILLPNGQDTQTMVKDTATRIDARYLMQTNDEHPALIICKITGWLTGEREVMERLQDPVAADNVAAHRYRLRVTMELETGDERYQDVNTGIWLASGCRRGAEIVYDAYRIG</sequence>
<evidence type="ECO:0000313" key="2">
    <source>
        <dbReference type="EMBL" id="KAK4044382.1"/>
    </source>
</evidence>
<feature type="compositionally biased region" description="Low complexity" evidence="1">
    <location>
        <begin position="65"/>
        <end position="81"/>
    </location>
</feature>
<comment type="caution">
    <text evidence="2">The sequence shown here is derived from an EMBL/GenBank/DDBJ whole genome shotgun (WGS) entry which is preliminary data.</text>
</comment>
<dbReference type="AlphaFoldDB" id="A0AAN6PP81"/>
<keyword evidence="3" id="KW-1185">Reference proteome</keyword>
<dbReference type="Proteomes" id="UP001303115">
    <property type="component" value="Unassembled WGS sequence"/>
</dbReference>